<dbReference type="GO" id="GO:0005730">
    <property type="term" value="C:nucleolus"/>
    <property type="evidence" value="ECO:0007669"/>
    <property type="project" value="TreeGrafter"/>
</dbReference>
<evidence type="ECO:0000256" key="4">
    <source>
        <dbReference type="SAM" id="MobiDB-lite"/>
    </source>
</evidence>
<dbReference type="GO" id="GO:0003677">
    <property type="term" value="F:DNA binding"/>
    <property type="evidence" value="ECO:0007669"/>
    <property type="project" value="TreeGrafter"/>
</dbReference>
<dbReference type="Pfam" id="PF04935">
    <property type="entry name" value="SURF6"/>
    <property type="match status" value="1"/>
</dbReference>
<dbReference type="eggNOG" id="KOG2885">
    <property type="taxonomic scope" value="Eukaryota"/>
</dbReference>
<dbReference type="InterPro" id="IPR007019">
    <property type="entry name" value="SURF6"/>
</dbReference>
<evidence type="ECO:0000256" key="3">
    <source>
        <dbReference type="ARBA" id="ARBA00023242"/>
    </source>
</evidence>
<dbReference type="PANTHER" id="PTHR14369">
    <property type="entry name" value="SURFEIT LOCUS PROTEIN 6"/>
    <property type="match status" value="1"/>
</dbReference>
<feature type="compositionally biased region" description="Polar residues" evidence="4">
    <location>
        <begin position="131"/>
        <end position="141"/>
    </location>
</feature>
<feature type="region of interest" description="Disordered" evidence="4">
    <location>
        <begin position="34"/>
        <end position="270"/>
    </location>
</feature>
<accession>G7E504</accession>
<proteinExistence type="inferred from homology"/>
<feature type="compositionally biased region" description="Polar residues" evidence="4">
    <location>
        <begin position="225"/>
        <end position="243"/>
    </location>
</feature>
<dbReference type="OMA" id="QKKRTDN"/>
<keyword evidence="8" id="KW-1185">Reference proteome</keyword>
<evidence type="ECO:0000313" key="8">
    <source>
        <dbReference type="Proteomes" id="UP000009131"/>
    </source>
</evidence>
<dbReference type="STRING" id="764103.G7E504"/>
<feature type="region of interest" description="Disordered" evidence="4">
    <location>
        <begin position="302"/>
        <end position="476"/>
    </location>
</feature>
<feature type="domain" description="Ribosomal RNA-processing protein 14 N-terminal" evidence="6">
    <location>
        <begin position="6"/>
        <end position="72"/>
    </location>
</feature>
<evidence type="ECO:0000256" key="2">
    <source>
        <dbReference type="ARBA" id="ARBA00005904"/>
    </source>
</evidence>
<reference evidence="7 8" key="2">
    <citation type="journal article" date="2012" name="Open Biol.">
        <title>Characteristics of nucleosomes and linker DNA regions on the genome of the basidiomycete Mixia osmundae revealed by mono- and dinucleosome mapping.</title>
        <authorList>
            <person name="Nishida H."/>
            <person name="Kondo S."/>
            <person name="Matsumoto T."/>
            <person name="Suzuki Y."/>
            <person name="Yoshikawa H."/>
            <person name="Taylor T.D."/>
            <person name="Sugiyama J."/>
        </authorList>
    </citation>
    <scope>NUCLEOTIDE SEQUENCE [LARGE SCALE GENOMIC DNA]</scope>
    <source>
        <strain evidence="8">CBS 9802 / IAM 14324 / JCM 22182 / KY 12970</strain>
    </source>
</reference>
<dbReference type="EMBL" id="BABT02000146">
    <property type="protein sequence ID" value="GAA97914.1"/>
    <property type="molecule type" value="Genomic_DNA"/>
</dbReference>
<feature type="compositionally biased region" description="Basic and acidic residues" evidence="4">
    <location>
        <begin position="202"/>
        <end position="212"/>
    </location>
</feature>
<dbReference type="PANTHER" id="PTHR14369:SF0">
    <property type="entry name" value="SURFEIT LOCUS PROTEIN 6"/>
    <property type="match status" value="1"/>
</dbReference>
<dbReference type="Proteomes" id="UP000009131">
    <property type="component" value="Unassembled WGS sequence"/>
</dbReference>
<feature type="domain" description="Ribosomal RNA-processing protein 14/surfeit locus protein 6 C-terminal" evidence="5">
    <location>
        <begin position="182"/>
        <end position="431"/>
    </location>
</feature>
<dbReference type="InterPro" id="IPR029190">
    <property type="entry name" value="Rrp14/SURF6_C"/>
</dbReference>
<reference evidence="7 8" key="1">
    <citation type="journal article" date="2011" name="J. Gen. Appl. Microbiol.">
        <title>Draft genome sequencing of the enigmatic basidiomycete Mixia osmundae.</title>
        <authorList>
            <person name="Nishida H."/>
            <person name="Nagatsuka Y."/>
            <person name="Sugiyama J."/>
        </authorList>
    </citation>
    <scope>NUCLEOTIDE SEQUENCE [LARGE SCALE GENOMIC DNA]</scope>
    <source>
        <strain evidence="8">CBS 9802 / IAM 14324 / JCM 22182 / KY 12970</strain>
    </source>
</reference>
<feature type="compositionally biased region" description="Low complexity" evidence="4">
    <location>
        <begin position="173"/>
        <end position="183"/>
    </location>
</feature>
<dbReference type="GO" id="GO:0003723">
    <property type="term" value="F:RNA binding"/>
    <property type="evidence" value="ECO:0007669"/>
    <property type="project" value="TreeGrafter"/>
</dbReference>
<evidence type="ECO:0000259" key="5">
    <source>
        <dbReference type="Pfam" id="PF04935"/>
    </source>
</evidence>
<dbReference type="AlphaFoldDB" id="G7E504"/>
<comment type="subcellular location">
    <subcellularLocation>
        <location evidence="1">Nucleus</location>
    </subcellularLocation>
</comment>
<feature type="compositionally biased region" description="Basic and acidic residues" evidence="4">
    <location>
        <begin position="50"/>
        <end position="59"/>
    </location>
</feature>
<name>G7E504_MIXOS</name>
<feature type="compositionally biased region" description="Acidic residues" evidence="4">
    <location>
        <begin position="145"/>
        <end position="155"/>
    </location>
</feature>
<dbReference type="OrthoDB" id="444809at2759"/>
<dbReference type="GO" id="GO:0042273">
    <property type="term" value="P:ribosomal large subunit biogenesis"/>
    <property type="evidence" value="ECO:0007669"/>
    <property type="project" value="TreeGrafter"/>
</dbReference>
<keyword evidence="3" id="KW-0539">Nucleus</keyword>
<dbReference type="InParanoid" id="G7E504"/>
<organism evidence="7 8">
    <name type="scientific">Mixia osmundae (strain CBS 9802 / IAM 14324 / JCM 22182 / KY 12970)</name>
    <dbReference type="NCBI Taxonomy" id="764103"/>
    <lineage>
        <taxon>Eukaryota</taxon>
        <taxon>Fungi</taxon>
        <taxon>Dikarya</taxon>
        <taxon>Basidiomycota</taxon>
        <taxon>Pucciniomycotina</taxon>
        <taxon>Mixiomycetes</taxon>
        <taxon>Mixiales</taxon>
        <taxon>Mixiaceae</taxon>
        <taxon>Mixia</taxon>
    </lineage>
</organism>
<feature type="compositionally biased region" description="Basic and acidic residues" evidence="4">
    <location>
        <begin position="349"/>
        <end position="378"/>
    </location>
</feature>
<evidence type="ECO:0000313" key="7">
    <source>
        <dbReference type="EMBL" id="GAA97914.1"/>
    </source>
</evidence>
<gene>
    <name evidence="7" type="primary">Mo04594</name>
    <name evidence="7" type="ORF">E5Q_04594</name>
</gene>
<evidence type="ECO:0000259" key="6">
    <source>
        <dbReference type="Pfam" id="PF15459"/>
    </source>
</evidence>
<sequence length="476" mass="52543">MSTNTSLIAHNASFEALLSLIPAKLYLREEHATEMEDLSGLSKKQRKKRQAELAEESKQVKRAAKMSRFDPEAPRTVLEIKAARAAEAAQNEPTGSGKGKERELADADADELAEQPSHADLKAKLARKVASLQQQAKSNGHAQADNDDDDDDDEAGSAKSSASDVDEDDDEATALSEATSREALLAERRRRGEMRDRRRRERKEQRRAEAAAKEAAQSRKGFRTQAVNGKQSIASMGNRSKPNAQKAIRTAEAQADEPVPKKQRIDLTPSSQTIVPAPVVKADTGLSFSHLDFTPSTSVKPVDIIQKHGNSKSKQNASKHTRRETKDPAQALEALEARSHFLSKLTPQARERAEEKDKWEAIQRKAEGGKVLDEEARLRKMVKRKDKEKQKSRKAWADREEQLATSQAGRAKARSDNIAQRAQSIKDKKMGIKKSSLPKKPRKAGRPGFEGQGSSRKSGPASKPEGKVRSSKHKRG</sequence>
<feature type="compositionally biased region" description="Basic residues" evidence="4">
    <location>
        <begin position="436"/>
        <end position="445"/>
    </location>
</feature>
<dbReference type="Pfam" id="PF15459">
    <property type="entry name" value="RRP14"/>
    <property type="match status" value="1"/>
</dbReference>
<feature type="compositionally biased region" description="Basic and acidic residues" evidence="4">
    <location>
        <begin position="385"/>
        <end position="402"/>
    </location>
</feature>
<dbReference type="RefSeq" id="XP_014566333.1">
    <property type="nucleotide sequence ID" value="XM_014710847.1"/>
</dbReference>
<comment type="caution">
    <text evidence="7">The sequence shown here is derived from an EMBL/GenBank/DDBJ whole genome shotgun (WGS) entry which is preliminary data.</text>
</comment>
<dbReference type="GO" id="GO:0042274">
    <property type="term" value="P:ribosomal small subunit biogenesis"/>
    <property type="evidence" value="ECO:0007669"/>
    <property type="project" value="TreeGrafter"/>
</dbReference>
<feature type="compositionally biased region" description="Basic residues" evidence="4">
    <location>
        <begin position="188"/>
        <end position="201"/>
    </location>
</feature>
<dbReference type="HOGENOM" id="CLU_573744_0_0_1"/>
<evidence type="ECO:0008006" key="9">
    <source>
        <dbReference type="Google" id="ProtNLM"/>
    </source>
</evidence>
<dbReference type="InterPro" id="IPR029188">
    <property type="entry name" value="Rrp14_N"/>
</dbReference>
<comment type="similarity">
    <text evidence="2">Belongs to the SURF6 family.</text>
</comment>
<protein>
    <recommendedName>
        <fullName evidence="9">Ribosomal RNA-processing protein 14/surfeit locus protein 6 C-terminal domain-containing protein</fullName>
    </recommendedName>
</protein>
<evidence type="ECO:0000256" key="1">
    <source>
        <dbReference type="ARBA" id="ARBA00004123"/>
    </source>
</evidence>